<evidence type="ECO:0000256" key="1">
    <source>
        <dbReference type="SAM" id="MobiDB-lite"/>
    </source>
</evidence>
<feature type="region of interest" description="Disordered" evidence="1">
    <location>
        <begin position="128"/>
        <end position="153"/>
    </location>
</feature>
<accession>F2DUK1</accession>
<feature type="compositionally biased region" description="Low complexity" evidence="1">
    <location>
        <begin position="246"/>
        <end position="267"/>
    </location>
</feature>
<feature type="compositionally biased region" description="Pro residues" evidence="1">
    <location>
        <begin position="170"/>
        <end position="179"/>
    </location>
</feature>
<feature type="non-terminal residue" evidence="2">
    <location>
        <position position="1"/>
    </location>
</feature>
<protein>
    <submittedName>
        <fullName evidence="2">Predicted protein</fullName>
    </submittedName>
</protein>
<evidence type="ECO:0000313" key="2">
    <source>
        <dbReference type="EMBL" id="BAJ98772.1"/>
    </source>
</evidence>
<dbReference type="AlphaFoldDB" id="F2DUK1"/>
<organism evidence="2">
    <name type="scientific">Hordeum vulgare subsp. vulgare</name>
    <name type="common">Domesticated barley</name>
    <dbReference type="NCBI Taxonomy" id="112509"/>
    <lineage>
        <taxon>Eukaryota</taxon>
        <taxon>Viridiplantae</taxon>
        <taxon>Streptophyta</taxon>
        <taxon>Embryophyta</taxon>
        <taxon>Tracheophyta</taxon>
        <taxon>Spermatophyta</taxon>
        <taxon>Magnoliopsida</taxon>
        <taxon>Liliopsida</taxon>
        <taxon>Poales</taxon>
        <taxon>Poaceae</taxon>
        <taxon>BOP clade</taxon>
        <taxon>Pooideae</taxon>
        <taxon>Triticodae</taxon>
        <taxon>Triticeae</taxon>
        <taxon>Hordeinae</taxon>
        <taxon>Hordeum</taxon>
    </lineage>
</organism>
<name>F2DUK1_HORVV</name>
<dbReference type="EMBL" id="AK367569">
    <property type="protein sequence ID" value="BAJ98772.1"/>
    <property type="molecule type" value="mRNA"/>
</dbReference>
<feature type="compositionally biased region" description="Low complexity" evidence="1">
    <location>
        <begin position="30"/>
        <end position="40"/>
    </location>
</feature>
<feature type="compositionally biased region" description="Basic and acidic residues" evidence="1">
    <location>
        <begin position="86"/>
        <end position="96"/>
    </location>
</feature>
<feature type="region of interest" description="Disordered" evidence="1">
    <location>
        <begin position="243"/>
        <end position="279"/>
    </location>
</feature>
<reference evidence="2" key="1">
    <citation type="journal article" date="2011" name="Plant Physiol.">
        <title>Comprehensive sequence analysis of 24,783 barley full-length cDNAs derived from 12 clone libraries.</title>
        <authorList>
            <person name="Matsumoto T."/>
            <person name="Tanaka T."/>
            <person name="Sakai H."/>
            <person name="Amano N."/>
            <person name="Kanamori H."/>
            <person name="Kurita K."/>
            <person name="Kikuta A."/>
            <person name="Kamiya K."/>
            <person name="Yamamoto M."/>
            <person name="Ikawa H."/>
            <person name="Fujii N."/>
            <person name="Hori K."/>
            <person name="Itoh T."/>
            <person name="Sato K."/>
        </authorList>
    </citation>
    <scope>NUCLEOTIDE SEQUENCE</scope>
    <source>
        <tissue evidence="2">Shoot and root</tissue>
    </source>
</reference>
<sequence length="347" mass="36061">DGVARLLPPAAFALARGGGALLAAAPAVPAGRPAGAAPGEAGAGQPGDAEDVVAGVGGLLHVGPPPVRRGRAREQRLHRRGRRRARPDPVRFGRADGAHVAVAVPPPGAPGLHPGLPHLPLQAGVPHHLPHQRVRPHPGVPGAAPQPRLRGPLQQQADGIHPQLLRRPAEPPVAGPPPEPAHRAHPGQPRAGAVHVAGALLQPADGPDPARRRAGRDQHRGSVAQPAERRRLLPLLRGAAHRQGGPVLQQPRLRPQQAQVPQGAHLPGPQPQPHQGHRAQVAGGAVHPADAGPQLQLPLRPAPQAARRHAARMQALRAQPLPPRGAAREQLPPALSDLAAGRRRYII</sequence>
<feature type="region of interest" description="Disordered" evidence="1">
    <location>
        <begin position="166"/>
        <end position="230"/>
    </location>
</feature>
<proteinExistence type="evidence at transcript level"/>
<feature type="compositionally biased region" description="Basic residues" evidence="1">
    <location>
        <begin position="68"/>
        <end position="85"/>
    </location>
</feature>
<feature type="compositionally biased region" description="Basic and acidic residues" evidence="1">
    <location>
        <begin position="208"/>
        <end position="220"/>
    </location>
</feature>
<feature type="region of interest" description="Disordered" evidence="1">
    <location>
        <begin position="30"/>
        <end position="96"/>
    </location>
</feature>